<dbReference type="GO" id="GO:0009036">
    <property type="term" value="F:type II site-specific deoxyribonuclease activity"/>
    <property type="evidence" value="ECO:0007669"/>
    <property type="project" value="InterPro"/>
</dbReference>
<evidence type="ECO:0000256" key="3">
    <source>
        <dbReference type="ARBA" id="ARBA00022759"/>
    </source>
</evidence>
<dbReference type="GO" id="GO:0009307">
    <property type="term" value="P:DNA restriction-modification system"/>
    <property type="evidence" value="ECO:0007669"/>
    <property type="project" value="InterPro"/>
</dbReference>
<organism evidence="7 8">
    <name type="scientific">Brachyspira pilosicoli B2904</name>
    <dbReference type="NCBI Taxonomy" id="1133568"/>
    <lineage>
        <taxon>Bacteria</taxon>
        <taxon>Pseudomonadati</taxon>
        <taxon>Spirochaetota</taxon>
        <taxon>Spirochaetia</taxon>
        <taxon>Brachyspirales</taxon>
        <taxon>Brachyspiraceae</taxon>
        <taxon>Brachyspira</taxon>
    </lineage>
</organism>
<evidence type="ECO:0000256" key="5">
    <source>
        <dbReference type="ARBA" id="ARBA00093760"/>
    </source>
</evidence>
<keyword evidence="1" id="KW-0540">Nuclease</keyword>
<dbReference type="Pfam" id="PF09520">
    <property type="entry name" value="RE_TdeIII"/>
    <property type="match status" value="1"/>
</dbReference>
<evidence type="ECO:0000256" key="6">
    <source>
        <dbReference type="ARBA" id="ARBA00093790"/>
    </source>
</evidence>
<dbReference type="PATRIC" id="fig|1133568.3.peg.1121"/>
<sequence length="263" mass="30846">MPLNKKQKDSIKDKLYTTLRNKFKDYKPETTSMPFHTRLLGKDRMALFSFIHSLNTNFGTTIFEPLAIELGKDRFKVIDKQVKPNDIITSESQIVIQNIMDDLRSAIKRPNKDYEVKLIKKVCKIGEAKKIKPTKIDIYIEDYDNNIYLIDLKSAKPNKGEFQNFKRTLLEWVAVTLYSNDKNNVHSIIGIPYNPYAPEPYERWTLAGMLDLEKELKVAEELWNFIAGENVYNDILLCFEEVGIEMRKEIDEYFANFLNRDNK</sequence>
<comment type="catalytic activity">
    <reaction evidence="5">
        <text>Endonucleolytic cleavage of DNA to give specific double-stranded fragments with terminal 5'-phosphates.</text>
        <dbReference type="EC" id="3.1.21.4"/>
    </reaction>
</comment>
<evidence type="ECO:0000313" key="8">
    <source>
        <dbReference type="Proteomes" id="UP000007346"/>
    </source>
</evidence>
<evidence type="ECO:0000256" key="4">
    <source>
        <dbReference type="ARBA" id="ARBA00022801"/>
    </source>
</evidence>
<dbReference type="EC" id="3.1.21.4" evidence="6"/>
<dbReference type="AlphaFoldDB" id="J9UT48"/>
<dbReference type="RefSeq" id="WP_014933031.1">
    <property type="nucleotide sequence ID" value="NC_018607.1"/>
</dbReference>
<reference evidence="7 8" key="1">
    <citation type="journal article" date="2012" name="BMC Genomics">
        <title>Comparative genomics of Brachyspira pilosicoli strains: genome rearrangements, reductions and correlation of genetic compliment with phenotypic diversity.</title>
        <authorList>
            <person name="Mappley L.J."/>
            <person name="Black M.L."/>
            <person name="Abuoun M."/>
            <person name="Darby A.C."/>
            <person name="Woodward M.J."/>
            <person name="Parkhill J."/>
            <person name="Turner A.K."/>
            <person name="Bellgard M.I."/>
            <person name="La T."/>
            <person name="Phillips N.D."/>
            <person name="La Ragione R.M."/>
            <person name="Hampson D.J."/>
        </authorList>
    </citation>
    <scope>NUCLEOTIDE SEQUENCE [LARGE SCALE GENOMIC DNA]</scope>
    <source>
        <strain evidence="7">B2904</strain>
    </source>
</reference>
<dbReference type="InterPro" id="IPR019045">
    <property type="entry name" value="Restrct_endonuc_II_HinfI"/>
</dbReference>
<dbReference type="GO" id="GO:0003677">
    <property type="term" value="F:DNA binding"/>
    <property type="evidence" value="ECO:0007669"/>
    <property type="project" value="InterPro"/>
</dbReference>
<dbReference type="Proteomes" id="UP000007346">
    <property type="component" value="Chromosome"/>
</dbReference>
<dbReference type="KEGG" id="bpj:B2904_orf1125"/>
<accession>J9UT48</accession>
<keyword evidence="3 7" id="KW-0255">Endonuclease</keyword>
<evidence type="ECO:0000313" key="7">
    <source>
        <dbReference type="EMBL" id="AFR70464.1"/>
    </source>
</evidence>
<gene>
    <name evidence="7" type="ORF">B2904_orf1125</name>
</gene>
<dbReference type="EMBL" id="CP003490">
    <property type="protein sequence ID" value="AFR70464.1"/>
    <property type="molecule type" value="Genomic_DNA"/>
</dbReference>
<dbReference type="HOGENOM" id="CLU_086963_0_0_12"/>
<keyword evidence="4" id="KW-0378">Hydrolase</keyword>
<keyword evidence="2" id="KW-0680">Restriction system</keyword>
<dbReference type="REBASE" id="53376">
    <property type="entry name" value="Bpi2904ORF1123P"/>
</dbReference>
<name>J9UT48_BRAPL</name>
<evidence type="ECO:0000256" key="1">
    <source>
        <dbReference type="ARBA" id="ARBA00022722"/>
    </source>
</evidence>
<proteinExistence type="predicted"/>
<protein>
    <recommendedName>
        <fullName evidence="6">type II site-specific deoxyribonuclease</fullName>
        <ecNumber evidence="6">3.1.21.4</ecNumber>
    </recommendedName>
</protein>
<evidence type="ECO:0000256" key="2">
    <source>
        <dbReference type="ARBA" id="ARBA00022747"/>
    </source>
</evidence>